<name>A0A218W654_PUNGR</name>
<dbReference type="EMBL" id="MTKT01005375">
    <property type="protein sequence ID" value="OWM67770.1"/>
    <property type="molecule type" value="Genomic_DNA"/>
</dbReference>
<reference evidence="3" key="1">
    <citation type="journal article" date="2017" name="Plant J.">
        <title>The pomegranate (Punica granatum L.) genome and the genomics of punicalagin biosynthesis.</title>
        <authorList>
            <person name="Qin G."/>
            <person name="Xu C."/>
            <person name="Ming R."/>
            <person name="Tang H."/>
            <person name="Guyot R."/>
            <person name="Kramer E.M."/>
            <person name="Hu Y."/>
            <person name="Yi X."/>
            <person name="Qi Y."/>
            <person name="Xu X."/>
            <person name="Gao Z."/>
            <person name="Pan H."/>
            <person name="Jian J."/>
            <person name="Tian Y."/>
            <person name="Yue Z."/>
            <person name="Xu Y."/>
        </authorList>
    </citation>
    <scope>NUCLEOTIDE SEQUENCE [LARGE SCALE GENOMIC DNA]</scope>
    <source>
        <strain evidence="3">cv. Dabenzi</strain>
    </source>
</reference>
<protein>
    <submittedName>
        <fullName evidence="2">Uncharacterized protein</fullName>
    </submittedName>
</protein>
<keyword evidence="1" id="KW-0472">Membrane</keyword>
<accession>A0A218W654</accession>
<proteinExistence type="predicted"/>
<organism evidence="2 3">
    <name type="scientific">Punica granatum</name>
    <name type="common">Pomegranate</name>
    <dbReference type="NCBI Taxonomy" id="22663"/>
    <lineage>
        <taxon>Eukaryota</taxon>
        <taxon>Viridiplantae</taxon>
        <taxon>Streptophyta</taxon>
        <taxon>Embryophyta</taxon>
        <taxon>Tracheophyta</taxon>
        <taxon>Spermatophyta</taxon>
        <taxon>Magnoliopsida</taxon>
        <taxon>eudicotyledons</taxon>
        <taxon>Gunneridae</taxon>
        <taxon>Pentapetalae</taxon>
        <taxon>rosids</taxon>
        <taxon>malvids</taxon>
        <taxon>Myrtales</taxon>
        <taxon>Lythraceae</taxon>
        <taxon>Punica</taxon>
    </lineage>
</organism>
<evidence type="ECO:0000256" key="1">
    <source>
        <dbReference type="SAM" id="Phobius"/>
    </source>
</evidence>
<feature type="transmembrane region" description="Helical" evidence="1">
    <location>
        <begin position="15"/>
        <end position="37"/>
    </location>
</feature>
<dbReference type="AlphaFoldDB" id="A0A218W654"/>
<evidence type="ECO:0000313" key="2">
    <source>
        <dbReference type="EMBL" id="OWM67770.1"/>
    </source>
</evidence>
<gene>
    <name evidence="2" type="ORF">CDL15_Pgr017467</name>
</gene>
<dbReference type="Proteomes" id="UP000197138">
    <property type="component" value="Unassembled WGS sequence"/>
</dbReference>
<keyword evidence="1" id="KW-0812">Transmembrane</keyword>
<keyword evidence="1" id="KW-1133">Transmembrane helix</keyword>
<sequence>MHELQLATTPLELSAAIPISLSSSRSLFVAVLFLSLVTGHRSLDQRQIVTGLIERSVGSAPSFDPPPCLFLDGTHTALPRKKG</sequence>
<evidence type="ECO:0000313" key="3">
    <source>
        <dbReference type="Proteomes" id="UP000197138"/>
    </source>
</evidence>
<comment type="caution">
    <text evidence="2">The sequence shown here is derived from an EMBL/GenBank/DDBJ whole genome shotgun (WGS) entry which is preliminary data.</text>
</comment>